<feature type="region of interest" description="Disordered" evidence="1">
    <location>
        <begin position="1"/>
        <end position="22"/>
    </location>
</feature>
<gene>
    <name evidence="3" type="ORF">PMACD_LOCUS10773</name>
</gene>
<evidence type="ECO:0000313" key="4">
    <source>
        <dbReference type="Proteomes" id="UP000663880"/>
    </source>
</evidence>
<dbReference type="SUPFAM" id="SSF56672">
    <property type="entry name" value="DNA/RNA polymerases"/>
    <property type="match status" value="1"/>
</dbReference>
<dbReference type="AlphaFoldDB" id="A0A821URS8"/>
<dbReference type="CDD" id="cd01650">
    <property type="entry name" value="RT_nLTR_like"/>
    <property type="match status" value="1"/>
</dbReference>
<dbReference type="OrthoDB" id="411871at2759"/>
<evidence type="ECO:0000256" key="1">
    <source>
        <dbReference type="SAM" id="MobiDB-lite"/>
    </source>
</evidence>
<dbReference type="Proteomes" id="UP000663880">
    <property type="component" value="Unassembled WGS sequence"/>
</dbReference>
<dbReference type="PROSITE" id="PS50878">
    <property type="entry name" value="RT_POL"/>
    <property type="match status" value="1"/>
</dbReference>
<keyword evidence="4" id="KW-1185">Reference proteome</keyword>
<accession>A0A821URS8</accession>
<organism evidence="3 4">
    <name type="scientific">Pieris macdunnoughi</name>
    <dbReference type="NCBI Taxonomy" id="345717"/>
    <lineage>
        <taxon>Eukaryota</taxon>
        <taxon>Metazoa</taxon>
        <taxon>Ecdysozoa</taxon>
        <taxon>Arthropoda</taxon>
        <taxon>Hexapoda</taxon>
        <taxon>Insecta</taxon>
        <taxon>Pterygota</taxon>
        <taxon>Neoptera</taxon>
        <taxon>Endopterygota</taxon>
        <taxon>Lepidoptera</taxon>
        <taxon>Glossata</taxon>
        <taxon>Ditrysia</taxon>
        <taxon>Papilionoidea</taxon>
        <taxon>Pieridae</taxon>
        <taxon>Pierinae</taxon>
        <taxon>Pieris</taxon>
    </lineage>
</organism>
<sequence length="627" mass="71969">MTTALQKPQTHNLPKTTRKYSTKNADWEEFKNKVRTGHINHDITQEKIQGQDTKAGVNNIVREYMKSITNAAEKNIPKLKQRKKSFDPPWWNKEIEALKKDMVRKKKRISYAAPRRRECVVTAYLEAKKIYEEEIERAQKEGWKKLCTKQEGESLWDRIYKIIRKAEGIREDTTLIEKGISLNSEESVQLLAQKFFPPDNCEMDDDIHQKMRKTVEEMTSSLQGSSADEVPITMAELISTARSFNPRKAPGADGLTADICCAAITANPEVPLAIFNKCLEVGCFPDLWKECTIVVLRKPGKEDYAAAKSYRPIGLLPVMGKILEKVIINRIRHSLLPRMSRRQYGFMPGKSTEDALYDILTKARSHIKNKEIVLMVSLDIEGAFDNAWWPAIKYQLAKKDCPKQLRLVVEDYFKGRRVVVRYANREHVRQPEKGCIQGSISGPTFWNILLDPLLVELEEDGTYAQAFADDVVLMFSGTDTHSIENRANVALEYVRKWGIENKLNFAPQKTKAMVLTRRLKFDTPRIRMNGQDIIMEKEIKLLGLTIDDGLTFNKHVQNVTRKAADIQKKIARMAKLEWGMTGDMVHQVYQAVIEPIVTYASAAWAPTVKKLCTRKNWRRCRGLSHKK</sequence>
<dbReference type="InterPro" id="IPR000477">
    <property type="entry name" value="RT_dom"/>
</dbReference>
<feature type="domain" description="Reverse transcriptase" evidence="2">
    <location>
        <begin position="277"/>
        <end position="546"/>
    </location>
</feature>
<name>A0A821URS8_9NEOP</name>
<reference evidence="3" key="1">
    <citation type="submission" date="2021-02" db="EMBL/GenBank/DDBJ databases">
        <authorList>
            <person name="Steward A R."/>
        </authorList>
    </citation>
    <scope>NUCLEOTIDE SEQUENCE</scope>
</reference>
<dbReference type="EMBL" id="CAJOBZ010000032">
    <property type="protein sequence ID" value="CAF4894608.1"/>
    <property type="molecule type" value="Genomic_DNA"/>
</dbReference>
<dbReference type="InterPro" id="IPR043502">
    <property type="entry name" value="DNA/RNA_pol_sf"/>
</dbReference>
<proteinExistence type="predicted"/>
<feature type="compositionally biased region" description="Polar residues" evidence="1">
    <location>
        <begin position="1"/>
        <end position="15"/>
    </location>
</feature>
<dbReference type="GO" id="GO:0071897">
    <property type="term" value="P:DNA biosynthetic process"/>
    <property type="evidence" value="ECO:0007669"/>
    <property type="project" value="UniProtKB-ARBA"/>
</dbReference>
<protein>
    <recommendedName>
        <fullName evidence="2">Reverse transcriptase domain-containing protein</fullName>
    </recommendedName>
</protein>
<comment type="caution">
    <text evidence="3">The sequence shown here is derived from an EMBL/GenBank/DDBJ whole genome shotgun (WGS) entry which is preliminary data.</text>
</comment>
<dbReference type="Pfam" id="PF00078">
    <property type="entry name" value="RVT_1"/>
    <property type="match status" value="1"/>
</dbReference>
<evidence type="ECO:0000313" key="3">
    <source>
        <dbReference type="EMBL" id="CAF4894608.1"/>
    </source>
</evidence>
<dbReference type="PANTHER" id="PTHR19446">
    <property type="entry name" value="REVERSE TRANSCRIPTASES"/>
    <property type="match status" value="1"/>
</dbReference>
<evidence type="ECO:0000259" key="2">
    <source>
        <dbReference type="PROSITE" id="PS50878"/>
    </source>
</evidence>